<dbReference type="Pfam" id="PF03143">
    <property type="entry name" value="GTP_EFTU_D3"/>
    <property type="match status" value="1"/>
</dbReference>
<keyword evidence="10" id="KW-0460">Magnesium</keyword>
<evidence type="ECO:0000256" key="5">
    <source>
        <dbReference type="ARBA" id="ARBA00022490"/>
    </source>
</evidence>
<evidence type="ECO:0000256" key="3">
    <source>
        <dbReference type="ARBA" id="ARBA00011245"/>
    </source>
</evidence>
<dbReference type="Pfam" id="PF03144">
    <property type="entry name" value="GTP_EFTU_D2"/>
    <property type="match status" value="1"/>
</dbReference>
<comment type="caution">
    <text evidence="14">The sequence shown here is derived from an EMBL/GenBank/DDBJ whole genome shotgun (WGS) entry which is preliminary data.</text>
</comment>
<keyword evidence="6" id="KW-0479">Metal-binding</keyword>
<gene>
    <name evidence="14" type="ORF">LSTR_LSTR010584</name>
</gene>
<evidence type="ECO:0000256" key="11">
    <source>
        <dbReference type="ARBA" id="ARBA00022917"/>
    </source>
</evidence>
<keyword evidence="8" id="KW-0251">Elongation factor</keyword>
<evidence type="ECO:0000259" key="13">
    <source>
        <dbReference type="PROSITE" id="PS51722"/>
    </source>
</evidence>
<evidence type="ECO:0000256" key="9">
    <source>
        <dbReference type="ARBA" id="ARBA00022801"/>
    </source>
</evidence>
<dbReference type="EC" id="3.6.5.3" evidence="4"/>
<dbReference type="NCBIfam" id="NF009373">
    <property type="entry name" value="PRK12736.1"/>
    <property type="match status" value="1"/>
</dbReference>
<dbReference type="InterPro" id="IPR000795">
    <property type="entry name" value="T_Tr_GTP-bd_dom"/>
</dbReference>
<comment type="subunit">
    <text evidence="3">Monomer.</text>
</comment>
<dbReference type="GO" id="GO:0005525">
    <property type="term" value="F:GTP binding"/>
    <property type="evidence" value="ECO:0007669"/>
    <property type="project" value="UniProtKB-KW"/>
</dbReference>
<dbReference type="NCBIfam" id="NF000766">
    <property type="entry name" value="PRK00049.1"/>
    <property type="match status" value="1"/>
</dbReference>
<organism evidence="14 15">
    <name type="scientific">Laodelphax striatellus</name>
    <name type="common">Small brown planthopper</name>
    <name type="synonym">Delphax striatella</name>
    <dbReference type="NCBI Taxonomy" id="195883"/>
    <lineage>
        <taxon>Eukaryota</taxon>
        <taxon>Metazoa</taxon>
        <taxon>Ecdysozoa</taxon>
        <taxon>Arthropoda</taxon>
        <taxon>Hexapoda</taxon>
        <taxon>Insecta</taxon>
        <taxon>Pterygota</taxon>
        <taxon>Neoptera</taxon>
        <taxon>Paraneoptera</taxon>
        <taxon>Hemiptera</taxon>
        <taxon>Auchenorrhyncha</taxon>
        <taxon>Fulgoroidea</taxon>
        <taxon>Delphacidae</taxon>
        <taxon>Criomorphinae</taxon>
        <taxon>Laodelphax</taxon>
    </lineage>
</organism>
<dbReference type="SUPFAM" id="SSF52540">
    <property type="entry name" value="P-loop containing nucleoside triphosphate hydrolases"/>
    <property type="match status" value="1"/>
</dbReference>
<dbReference type="InterPro" id="IPR050055">
    <property type="entry name" value="EF-Tu_GTPase"/>
</dbReference>
<evidence type="ECO:0000256" key="6">
    <source>
        <dbReference type="ARBA" id="ARBA00022723"/>
    </source>
</evidence>
<dbReference type="InterPro" id="IPR041709">
    <property type="entry name" value="EF-Tu_GTP-bd"/>
</dbReference>
<dbReference type="OrthoDB" id="2067at2759"/>
<dbReference type="InterPro" id="IPR005225">
    <property type="entry name" value="Small_GTP-bd"/>
</dbReference>
<keyword evidence="15" id="KW-1185">Reference proteome</keyword>
<proteinExistence type="inferred from homology"/>
<dbReference type="InterPro" id="IPR009001">
    <property type="entry name" value="Transl_elong_EF1A/Init_IF2_C"/>
</dbReference>
<reference evidence="14 15" key="1">
    <citation type="journal article" date="2017" name="Gigascience">
        <title>Genome sequence of the small brown planthopper, Laodelphax striatellus.</title>
        <authorList>
            <person name="Zhu J."/>
            <person name="Jiang F."/>
            <person name="Wang X."/>
            <person name="Yang P."/>
            <person name="Bao Y."/>
            <person name="Zhao W."/>
            <person name="Wang W."/>
            <person name="Lu H."/>
            <person name="Wang Q."/>
            <person name="Cui N."/>
            <person name="Li J."/>
            <person name="Chen X."/>
            <person name="Luo L."/>
            <person name="Yu J."/>
            <person name="Kang L."/>
            <person name="Cui F."/>
        </authorList>
    </citation>
    <scope>NUCLEOTIDE SEQUENCE [LARGE SCALE GENOMIC DNA]</scope>
    <source>
        <strain evidence="14">Lst14</strain>
    </source>
</reference>
<dbReference type="InParanoid" id="A0A482XII3"/>
<accession>A0A482XII3</accession>
<dbReference type="Gene3D" id="2.40.30.10">
    <property type="entry name" value="Translation factors"/>
    <property type="match status" value="2"/>
</dbReference>
<dbReference type="InterPro" id="IPR004160">
    <property type="entry name" value="Transl_elong_EFTu/EF1A_C"/>
</dbReference>
<dbReference type="GO" id="GO:0070125">
    <property type="term" value="P:mitochondrial translational elongation"/>
    <property type="evidence" value="ECO:0007669"/>
    <property type="project" value="TreeGrafter"/>
</dbReference>
<dbReference type="InterPro" id="IPR009000">
    <property type="entry name" value="Transl_B-barrel_sf"/>
</dbReference>
<evidence type="ECO:0000256" key="7">
    <source>
        <dbReference type="ARBA" id="ARBA00022741"/>
    </source>
</evidence>
<dbReference type="CDD" id="cd01884">
    <property type="entry name" value="EF_Tu"/>
    <property type="match status" value="1"/>
</dbReference>
<evidence type="ECO:0000313" key="14">
    <source>
        <dbReference type="EMBL" id="RZF45633.1"/>
    </source>
</evidence>
<dbReference type="STRING" id="195883.A0A482XII3"/>
<dbReference type="PANTHER" id="PTHR43721">
    <property type="entry name" value="ELONGATION FACTOR TU-RELATED"/>
    <property type="match status" value="1"/>
</dbReference>
<evidence type="ECO:0000313" key="15">
    <source>
        <dbReference type="Proteomes" id="UP000291343"/>
    </source>
</evidence>
<evidence type="ECO:0000256" key="8">
    <source>
        <dbReference type="ARBA" id="ARBA00022768"/>
    </source>
</evidence>
<dbReference type="PANTHER" id="PTHR43721:SF2">
    <property type="entry name" value="ELONGATION FACTOR TU, MITOCHONDRIAL"/>
    <property type="match status" value="1"/>
</dbReference>
<keyword evidence="11" id="KW-0648">Protein biosynthesis</keyword>
<dbReference type="PROSITE" id="PS51722">
    <property type="entry name" value="G_TR_2"/>
    <property type="match status" value="1"/>
</dbReference>
<dbReference type="GO" id="GO:0003924">
    <property type="term" value="F:GTPase activity"/>
    <property type="evidence" value="ECO:0007669"/>
    <property type="project" value="InterPro"/>
</dbReference>
<protein>
    <recommendedName>
        <fullName evidence="4">protein-synthesizing GTPase</fullName>
        <ecNumber evidence="4">3.6.5.3</ecNumber>
    </recommendedName>
</protein>
<dbReference type="GO" id="GO:0003746">
    <property type="term" value="F:translation elongation factor activity"/>
    <property type="evidence" value="ECO:0007669"/>
    <property type="project" value="UniProtKB-KW"/>
</dbReference>
<keyword evidence="5" id="KW-0963">Cytoplasm</keyword>
<dbReference type="SMR" id="A0A482XII3"/>
<comment type="similarity">
    <text evidence="2">Belongs to the TRAFAC class translation factor GTPase superfamily. Classic translation factor GTPase family. EF-Tu/EF-1A subfamily.</text>
</comment>
<keyword evidence="7" id="KW-0547">Nucleotide-binding</keyword>
<dbReference type="InterPro" id="IPR031157">
    <property type="entry name" value="G_TR_CS"/>
</dbReference>
<dbReference type="CDD" id="cd03706">
    <property type="entry name" value="mtEFTU_III"/>
    <property type="match status" value="1"/>
</dbReference>
<evidence type="ECO:0000256" key="10">
    <source>
        <dbReference type="ARBA" id="ARBA00022842"/>
    </source>
</evidence>
<dbReference type="InterPro" id="IPR027417">
    <property type="entry name" value="P-loop_NTPase"/>
</dbReference>
<sequence length="459" mass="50601">MKSNVISFFCFRRLSLVLNASKLENVRGQYFQCSSFKTTHNSKSNFSSIAEGQSPAKAHCNIGTIGHVDHGKTTLTAAITKYLSRNGSTKFISYDQIDRATEEKARGITINATHVEYQTEKRHYAHTDCPGHADYIKNMISGTAQMDGAILVVAATDGQMPQTREHLLLAKQIGLEKIVVYINKVDQVDQDVIELVELEMREMLSDFGFDGANLPVISGSALMALNGESPEIGEQSIGKLMNAVDSYVDTPVRNYTAPFFMPINSSVTVGGRGTVVIGTIKQGTVKKNDNVDVLGFDKCQKTTISDIHIFKKSVPSALAGDNVGLLLRNIKAGAIVKGMTICAKDSIKMSNHYEAQIYFLDKSEGGRSHPITSKYISVIYYGIWSSSCRIHLPSNVTMAMPGEHCSVRLTLMQKMVMREKVSFSIRESKRTVATGVITKVCDPVDFPPRSLHKVELKDW</sequence>
<evidence type="ECO:0000256" key="2">
    <source>
        <dbReference type="ARBA" id="ARBA00007249"/>
    </source>
</evidence>
<evidence type="ECO:0000256" key="1">
    <source>
        <dbReference type="ARBA" id="ARBA00004496"/>
    </source>
</evidence>
<keyword evidence="12" id="KW-0342">GTP-binding</keyword>
<dbReference type="AlphaFoldDB" id="A0A482XII3"/>
<comment type="subcellular location">
    <subcellularLocation>
        <location evidence="1">Cytoplasm</location>
    </subcellularLocation>
</comment>
<dbReference type="SUPFAM" id="SSF50447">
    <property type="entry name" value="Translation proteins"/>
    <property type="match status" value="1"/>
</dbReference>
<dbReference type="SUPFAM" id="SSF50465">
    <property type="entry name" value="EF-Tu/eEF-1alpha/eIF2-gamma C-terminal domain"/>
    <property type="match status" value="1"/>
</dbReference>
<dbReference type="FunFam" id="2.40.30.10:FF:000085">
    <property type="entry name" value="Elongation factor Tu"/>
    <property type="match status" value="1"/>
</dbReference>
<evidence type="ECO:0000256" key="12">
    <source>
        <dbReference type="ARBA" id="ARBA00023134"/>
    </source>
</evidence>
<dbReference type="Gene3D" id="3.40.50.300">
    <property type="entry name" value="P-loop containing nucleotide triphosphate hydrolases"/>
    <property type="match status" value="1"/>
</dbReference>
<name>A0A482XII3_LAOST</name>
<dbReference type="FunFam" id="3.40.50.300:FF:000576">
    <property type="entry name" value="Elongation factor Tu"/>
    <property type="match status" value="1"/>
</dbReference>
<dbReference type="InterPro" id="IPR004161">
    <property type="entry name" value="EFTu-like_2"/>
</dbReference>
<feature type="domain" description="Tr-type G" evidence="13">
    <location>
        <begin position="57"/>
        <end position="252"/>
    </location>
</feature>
<dbReference type="FunCoup" id="A0A482XII3">
    <property type="interactions" value="60"/>
</dbReference>
<keyword evidence="9" id="KW-0378">Hydrolase</keyword>
<dbReference type="NCBIfam" id="TIGR00231">
    <property type="entry name" value="small_GTP"/>
    <property type="match status" value="1"/>
</dbReference>
<dbReference type="Proteomes" id="UP000291343">
    <property type="component" value="Unassembled WGS sequence"/>
</dbReference>
<dbReference type="PROSITE" id="PS00301">
    <property type="entry name" value="G_TR_1"/>
    <property type="match status" value="1"/>
</dbReference>
<dbReference type="EMBL" id="QKKF02008541">
    <property type="protein sequence ID" value="RZF45633.1"/>
    <property type="molecule type" value="Genomic_DNA"/>
</dbReference>
<dbReference type="PRINTS" id="PR00315">
    <property type="entry name" value="ELONGATNFCT"/>
</dbReference>
<dbReference type="NCBIfam" id="NF009372">
    <property type="entry name" value="PRK12735.1"/>
    <property type="match status" value="1"/>
</dbReference>
<dbReference type="GO" id="GO:0005739">
    <property type="term" value="C:mitochondrion"/>
    <property type="evidence" value="ECO:0007669"/>
    <property type="project" value="TreeGrafter"/>
</dbReference>
<evidence type="ECO:0000256" key="4">
    <source>
        <dbReference type="ARBA" id="ARBA00011986"/>
    </source>
</evidence>
<dbReference type="Pfam" id="PF00009">
    <property type="entry name" value="GTP_EFTU"/>
    <property type="match status" value="1"/>
</dbReference>
<dbReference type="GO" id="GO:0046872">
    <property type="term" value="F:metal ion binding"/>
    <property type="evidence" value="ECO:0007669"/>
    <property type="project" value="UniProtKB-KW"/>
</dbReference>